<evidence type="ECO:0000256" key="3">
    <source>
        <dbReference type="ARBA" id="ARBA00022842"/>
    </source>
</evidence>
<evidence type="ECO:0000313" key="7">
    <source>
        <dbReference type="Proteomes" id="UP000202958"/>
    </source>
</evidence>
<dbReference type="NCBIfam" id="TIGR01453">
    <property type="entry name" value="grpIintron_endo"/>
    <property type="match status" value="1"/>
</dbReference>
<reference evidence="6 7" key="1">
    <citation type="submission" date="2015-04" db="EMBL/GenBank/DDBJ databases">
        <authorList>
            <person name="Hodson T.S."/>
            <person name="Hyde J.R."/>
            <person name="Schouten J.T."/>
            <person name="Crockett J.T."/>
            <person name="Smith T.A."/>
            <person name="Merrill B.D."/>
            <person name="Crook M.B."/>
            <person name="Griffitts J.S."/>
            <person name="Burnett S.H."/>
            <person name="Grose J.H."/>
            <person name="Breakwell D.P."/>
        </authorList>
    </citation>
    <scope>NUCLEOTIDE SEQUENCE [LARGE SCALE GENOMIC DNA]</scope>
</reference>
<dbReference type="InterPro" id="IPR006350">
    <property type="entry name" value="Intron_endoG1"/>
</dbReference>
<keyword evidence="6" id="KW-0378">Hydrolase</keyword>
<name>A0A0F6YP98_9CAUD</name>
<evidence type="ECO:0000313" key="6">
    <source>
        <dbReference type="EMBL" id="AKF13312.1"/>
    </source>
</evidence>
<dbReference type="Pfam" id="PF07460">
    <property type="entry name" value="NUMOD3"/>
    <property type="match status" value="1"/>
</dbReference>
<feature type="compositionally biased region" description="Basic and acidic residues" evidence="4">
    <location>
        <begin position="110"/>
        <end position="120"/>
    </location>
</feature>
<dbReference type="OrthoDB" id="19777at10239"/>
<dbReference type="EMBL" id="KR052482">
    <property type="protein sequence ID" value="AKF13312.1"/>
    <property type="molecule type" value="Genomic_DNA"/>
</dbReference>
<dbReference type="InterPro" id="IPR003611">
    <property type="entry name" value="NUMOD3"/>
</dbReference>
<dbReference type="Pfam" id="PF01541">
    <property type="entry name" value="GIY-YIG"/>
    <property type="match status" value="1"/>
</dbReference>
<dbReference type="GeneID" id="26638776"/>
<dbReference type="SMART" id="SM00465">
    <property type="entry name" value="GIYc"/>
    <property type="match status" value="1"/>
</dbReference>
<dbReference type="SUPFAM" id="SSF82771">
    <property type="entry name" value="GIY-YIG endonuclease"/>
    <property type="match status" value="1"/>
</dbReference>
<comment type="cofactor">
    <cofactor evidence="1">
        <name>Mg(2+)</name>
        <dbReference type="ChEBI" id="CHEBI:18420"/>
    </cofactor>
</comment>
<dbReference type="InterPro" id="IPR036388">
    <property type="entry name" value="WH-like_DNA-bd_sf"/>
</dbReference>
<accession>A0A0F6YP98</accession>
<gene>
    <name evidence="6" type="ORF">PHIN3_47</name>
</gene>
<dbReference type="InterPro" id="IPR000305">
    <property type="entry name" value="GIY-YIG_endonuc"/>
</dbReference>
<dbReference type="Gene3D" id="3.40.1440.10">
    <property type="entry name" value="GIY-YIG endonuclease"/>
    <property type="match status" value="1"/>
</dbReference>
<keyword evidence="6" id="KW-0255">Endonuclease</keyword>
<dbReference type="SUPFAM" id="SSF64496">
    <property type="entry name" value="DNA-binding domain of intron-encoded endonucleases"/>
    <property type="match status" value="1"/>
</dbReference>
<dbReference type="PROSITE" id="PS50164">
    <property type="entry name" value="GIY_YIG"/>
    <property type="match status" value="1"/>
</dbReference>
<keyword evidence="7" id="KW-1185">Reference proteome</keyword>
<dbReference type="SMART" id="SM00496">
    <property type="entry name" value="IENR2"/>
    <property type="match status" value="4"/>
</dbReference>
<evidence type="ECO:0000256" key="1">
    <source>
        <dbReference type="ARBA" id="ARBA00001946"/>
    </source>
</evidence>
<organism evidence="6 7">
    <name type="scientific">Sinorhizobium phage phiN3</name>
    <dbReference type="NCBI Taxonomy" id="1647405"/>
    <lineage>
        <taxon>Viruses</taxon>
        <taxon>Duplodnaviria</taxon>
        <taxon>Heunggongvirae</taxon>
        <taxon>Uroviricota</taxon>
        <taxon>Caudoviricetes</taxon>
        <taxon>Emdodecavirus</taxon>
        <taxon>Emdodecavirus N3</taxon>
    </lineage>
</organism>
<protein>
    <submittedName>
        <fullName evidence="6">GIY-YIG catalytic domain-containing endonuclease</fullName>
    </submittedName>
</protein>
<feature type="region of interest" description="Disordered" evidence="4">
    <location>
        <begin position="106"/>
        <end position="131"/>
    </location>
</feature>
<dbReference type="GO" id="GO:0004519">
    <property type="term" value="F:endonuclease activity"/>
    <property type="evidence" value="ECO:0007669"/>
    <property type="project" value="UniProtKB-KW"/>
</dbReference>
<dbReference type="Proteomes" id="UP000202958">
    <property type="component" value="Segment"/>
</dbReference>
<proteinExistence type="predicted"/>
<evidence type="ECO:0000256" key="4">
    <source>
        <dbReference type="SAM" id="MobiDB-lite"/>
    </source>
</evidence>
<dbReference type="RefSeq" id="YP_009212287.1">
    <property type="nucleotide sequence ID" value="NC_028945.1"/>
</dbReference>
<evidence type="ECO:0000259" key="5">
    <source>
        <dbReference type="PROSITE" id="PS50164"/>
    </source>
</evidence>
<evidence type="ECO:0000256" key="2">
    <source>
        <dbReference type="ARBA" id="ARBA00010045"/>
    </source>
</evidence>
<dbReference type="KEGG" id="vg:26638776"/>
<dbReference type="GO" id="GO:0003677">
    <property type="term" value="F:DNA binding"/>
    <property type="evidence" value="ECO:0007669"/>
    <property type="project" value="InterPro"/>
</dbReference>
<comment type="similarity">
    <text evidence="2">To endonucleases of group I introns of fungi and phage.</text>
</comment>
<dbReference type="Gene3D" id="1.10.10.10">
    <property type="entry name" value="Winged helix-like DNA-binding domain superfamily/Winged helix DNA-binding domain"/>
    <property type="match status" value="1"/>
</dbReference>
<dbReference type="InterPro" id="IPR035901">
    <property type="entry name" value="GIY-YIG_endonuc_sf"/>
</dbReference>
<sequence length="215" mass="24829">MNYIYLLVNRVNCKVYVGVTNNYDKRMREHSYGRYGIIGRAVKKYGWENFDSYILAETEDRELEKFYIALFSSKNRDCGYNQTDGGEGSLGYDPSPDTRAKMRAAKVGRKMSEDHRRKISESNTGRKVSEETRTKIAERLKGNRNFEGHTFSEETKKVLSDQKSKHYTVVSPDGVKIDIFNMRKFCFENNLTPSAMSLVIQGKKPHHKGWTIPSD</sequence>
<keyword evidence="3" id="KW-0460">Magnesium</keyword>
<feature type="domain" description="GIY-YIG" evidence="5">
    <location>
        <begin position="1"/>
        <end position="82"/>
    </location>
</feature>
<keyword evidence="6" id="KW-0540">Nuclease</keyword>